<feature type="signal peptide" evidence="3">
    <location>
        <begin position="1"/>
        <end position="27"/>
    </location>
</feature>
<feature type="region of interest" description="Disordered" evidence="1">
    <location>
        <begin position="336"/>
        <end position="358"/>
    </location>
</feature>
<dbReference type="SUPFAM" id="SSF56601">
    <property type="entry name" value="beta-lactamase/transpeptidase-like"/>
    <property type="match status" value="1"/>
</dbReference>
<gene>
    <name evidence="5" type="ORF">J0695_21960</name>
</gene>
<dbReference type="GO" id="GO:0009002">
    <property type="term" value="F:serine-type D-Ala-D-Ala carboxypeptidase activity"/>
    <property type="evidence" value="ECO:0007669"/>
    <property type="project" value="InterPro"/>
</dbReference>
<evidence type="ECO:0000256" key="2">
    <source>
        <dbReference type="SAM" id="Phobius"/>
    </source>
</evidence>
<feature type="domain" description="Peptidase S11 D-alanyl-D-alanine carboxypeptidase A N-terminal" evidence="4">
    <location>
        <begin position="51"/>
        <end position="287"/>
    </location>
</feature>
<dbReference type="Proteomes" id="UP000664167">
    <property type="component" value="Unassembled WGS sequence"/>
</dbReference>
<keyword evidence="5" id="KW-0645">Protease</keyword>
<feature type="transmembrane region" description="Helical" evidence="2">
    <location>
        <begin position="358"/>
        <end position="381"/>
    </location>
</feature>
<evidence type="ECO:0000256" key="3">
    <source>
        <dbReference type="SAM" id="SignalP"/>
    </source>
</evidence>
<dbReference type="PANTHER" id="PTHR21581:SF33">
    <property type="entry name" value="D-ALANYL-D-ALANINE CARBOXYPEPTIDASE DACB"/>
    <property type="match status" value="1"/>
</dbReference>
<keyword evidence="5" id="KW-0121">Carboxypeptidase</keyword>
<dbReference type="InterPro" id="IPR001967">
    <property type="entry name" value="Peptidase_S11_N"/>
</dbReference>
<keyword evidence="3" id="KW-0732">Signal</keyword>
<feature type="compositionally biased region" description="Low complexity" evidence="1">
    <location>
        <begin position="336"/>
        <end position="346"/>
    </location>
</feature>
<name>A0A939F9I1_9ACTN</name>
<accession>A0A939F9I1</accession>
<dbReference type="PANTHER" id="PTHR21581">
    <property type="entry name" value="D-ALANYL-D-ALANINE CARBOXYPEPTIDASE"/>
    <property type="match status" value="1"/>
</dbReference>
<comment type="caution">
    <text evidence="5">The sequence shown here is derived from an EMBL/GenBank/DDBJ whole genome shotgun (WGS) entry which is preliminary data.</text>
</comment>
<dbReference type="EMBL" id="JAFLRJ010000207">
    <property type="protein sequence ID" value="MBO0514438.1"/>
    <property type="molecule type" value="Genomic_DNA"/>
</dbReference>
<feature type="chain" id="PRO_5039216017" evidence="3">
    <location>
        <begin position="28"/>
        <end position="394"/>
    </location>
</feature>
<sequence>MRLVQTSRHICSLAAVLTVAVTASAPATGWAASLPAADGHRPSAGSAPALPGSLSALSWVVADAGSGQVLAQHDAHLRLPPASTLKTLFAVTVLPRLPASRVHLVRESDLAGMGDGSSQVGVVPGLRYATRDLWRGVFLRSGNDAVHVLAAMNGGWQHTAEQMQLTAKRLGASDTHVVSPDGYDAPGQVSSARDLVVFARAGLTDPAFAKYCATSVAEFPSGMDSRGHSGPPFEIQNTNRLLTGTPDVAPYPGLIGVKNGYTTNAGNTLVTAARRQGRTLIVSVMNPQAGSVYEEARALLDWGFTAAGRVKPVAALPPLRARTVSAAGAVHRPAPAPARLAPQMPRTRPMPQAQEDSLPGPGLTATLLGALAALAAAPWFLRRRYRMRIRRSHL</sequence>
<evidence type="ECO:0000259" key="4">
    <source>
        <dbReference type="Pfam" id="PF00768"/>
    </source>
</evidence>
<evidence type="ECO:0000313" key="5">
    <source>
        <dbReference type="EMBL" id="MBO0514438.1"/>
    </source>
</evidence>
<protein>
    <submittedName>
        <fullName evidence="5">D-alanyl-D-alanine carboxypeptidase</fullName>
    </submittedName>
</protein>
<dbReference type="Gene3D" id="3.40.710.10">
    <property type="entry name" value="DD-peptidase/beta-lactamase superfamily"/>
    <property type="match status" value="1"/>
</dbReference>
<dbReference type="GO" id="GO:0006508">
    <property type="term" value="P:proteolysis"/>
    <property type="evidence" value="ECO:0007669"/>
    <property type="project" value="InterPro"/>
</dbReference>
<dbReference type="Pfam" id="PF00768">
    <property type="entry name" value="Peptidase_S11"/>
    <property type="match status" value="1"/>
</dbReference>
<keyword evidence="6" id="KW-1185">Reference proteome</keyword>
<organism evidence="5 6">
    <name type="scientific">Streptomyces beijiangensis</name>
    <dbReference type="NCBI Taxonomy" id="163361"/>
    <lineage>
        <taxon>Bacteria</taxon>
        <taxon>Bacillati</taxon>
        <taxon>Actinomycetota</taxon>
        <taxon>Actinomycetes</taxon>
        <taxon>Kitasatosporales</taxon>
        <taxon>Streptomycetaceae</taxon>
        <taxon>Streptomyces</taxon>
    </lineage>
</organism>
<keyword evidence="2" id="KW-0472">Membrane</keyword>
<evidence type="ECO:0000313" key="6">
    <source>
        <dbReference type="Proteomes" id="UP000664167"/>
    </source>
</evidence>
<dbReference type="AlphaFoldDB" id="A0A939F9I1"/>
<dbReference type="RefSeq" id="WP_206963837.1">
    <property type="nucleotide sequence ID" value="NZ_BAAAJJ010000001.1"/>
</dbReference>
<dbReference type="InterPro" id="IPR012338">
    <property type="entry name" value="Beta-lactam/transpept-like"/>
</dbReference>
<proteinExistence type="predicted"/>
<keyword evidence="5" id="KW-0378">Hydrolase</keyword>
<evidence type="ECO:0000256" key="1">
    <source>
        <dbReference type="SAM" id="MobiDB-lite"/>
    </source>
</evidence>
<reference evidence="5" key="1">
    <citation type="submission" date="2021-03" db="EMBL/GenBank/DDBJ databases">
        <title>Streptomyces poriferae sp. nov., a novel marine sponge-derived Actinobacteria species with anti-MRSA activity.</title>
        <authorList>
            <person name="Sandoval-Powers M."/>
            <person name="Kralova S."/>
            <person name="Nguyen G.-S."/>
            <person name="Fawwal D."/>
            <person name="Degnes K."/>
            <person name="Klinkenberg G."/>
            <person name="Sletta H."/>
            <person name="Wentzel A."/>
            <person name="Liles M.R."/>
        </authorList>
    </citation>
    <scope>NUCLEOTIDE SEQUENCE</scope>
    <source>
        <strain evidence="5">DSM 41794</strain>
    </source>
</reference>
<keyword evidence="2" id="KW-0812">Transmembrane</keyword>
<keyword evidence="2" id="KW-1133">Transmembrane helix</keyword>